<dbReference type="EMBL" id="JACRST010000008">
    <property type="protein sequence ID" value="MBC8546667.1"/>
    <property type="molecule type" value="Genomic_DNA"/>
</dbReference>
<dbReference type="Proteomes" id="UP000653127">
    <property type="component" value="Unassembled WGS sequence"/>
</dbReference>
<reference evidence="1" key="1">
    <citation type="submission" date="2020-08" db="EMBL/GenBank/DDBJ databases">
        <title>Genome public.</title>
        <authorList>
            <person name="Liu C."/>
            <person name="Sun Q."/>
        </authorList>
    </citation>
    <scope>NUCLEOTIDE SEQUENCE</scope>
    <source>
        <strain evidence="1">NSJ-31</strain>
    </source>
</reference>
<dbReference type="RefSeq" id="WP_249282746.1">
    <property type="nucleotide sequence ID" value="NZ_JACRST010000008.1"/>
</dbReference>
<organism evidence="1 2">
    <name type="scientific">Ligaoa zhengdingensis</name>
    <dbReference type="NCBI Taxonomy" id="2763658"/>
    <lineage>
        <taxon>Bacteria</taxon>
        <taxon>Bacillati</taxon>
        <taxon>Bacillota</taxon>
        <taxon>Clostridia</taxon>
        <taxon>Eubacteriales</taxon>
        <taxon>Oscillospiraceae</taxon>
        <taxon>Ligaoa</taxon>
    </lineage>
</organism>
<gene>
    <name evidence="1" type="ORF">H8711_06925</name>
</gene>
<name>A0A926E018_9FIRM</name>
<dbReference type="AlphaFoldDB" id="A0A926E018"/>
<protein>
    <submittedName>
        <fullName evidence="1">Uncharacterized protein</fullName>
    </submittedName>
</protein>
<sequence length="208" mass="22945">MRKSTTKKKLILSLITCIAVLAFLVVIVYAVTLSQYQAVVTYQMGSIDIGLYANRDTDIPLDQLIGLENLAPASSPASDSVADGTMVVRNLDEQPVYCRMFFGKDDLKHPLADVLHIAIREEGAEEYLYNGLAKELLDGDIFSDAVYLSAAETEGSMKTLVFYAWLDASADNTYNAVDSEKISDDMSLVVEAVQAKNQDVNNLQFRNE</sequence>
<keyword evidence="2" id="KW-1185">Reference proteome</keyword>
<evidence type="ECO:0000313" key="1">
    <source>
        <dbReference type="EMBL" id="MBC8546667.1"/>
    </source>
</evidence>
<comment type="caution">
    <text evidence="1">The sequence shown here is derived from an EMBL/GenBank/DDBJ whole genome shotgun (WGS) entry which is preliminary data.</text>
</comment>
<accession>A0A926E018</accession>
<evidence type="ECO:0000313" key="2">
    <source>
        <dbReference type="Proteomes" id="UP000653127"/>
    </source>
</evidence>
<proteinExistence type="predicted"/>